<sequence length="71" mass="8551">MRCFMIMERSIKNINLCLTFLCCLYLGLCITHNYNLLNMICDCGQQYWNHEKRNQTWNKDLMSEAYTEDNS</sequence>
<protein>
    <submittedName>
        <fullName evidence="1">Uncharacterized protein</fullName>
    </submittedName>
</protein>
<proteinExistence type="predicted"/>
<comment type="caution">
    <text evidence="1">The sequence shown here is derived from an EMBL/GenBank/DDBJ whole genome shotgun (WGS) entry which is preliminary data.</text>
</comment>
<reference evidence="1 2" key="1">
    <citation type="submission" date="2024-01" db="EMBL/GenBank/DDBJ databases">
        <title>The genomes of 5 underutilized Papilionoideae crops provide insights into root nodulation and disease resistanc.</title>
        <authorList>
            <person name="Jiang F."/>
        </authorList>
    </citation>
    <scope>NUCLEOTIDE SEQUENCE [LARGE SCALE GENOMIC DNA]</scope>
    <source>
        <strain evidence="1">LVBAO_FW01</strain>
        <tissue evidence="1">Leaves</tissue>
    </source>
</reference>
<gene>
    <name evidence="1" type="ORF">VNO77_40748</name>
</gene>
<accession>A0AAN9PRP5</accession>
<keyword evidence="2" id="KW-1185">Reference proteome</keyword>
<dbReference type="Proteomes" id="UP001367508">
    <property type="component" value="Unassembled WGS sequence"/>
</dbReference>
<evidence type="ECO:0000313" key="1">
    <source>
        <dbReference type="EMBL" id="KAK7307562.1"/>
    </source>
</evidence>
<dbReference type="AlphaFoldDB" id="A0AAN9PRP5"/>
<dbReference type="EMBL" id="JAYMYQ010000010">
    <property type="protein sequence ID" value="KAK7307562.1"/>
    <property type="molecule type" value="Genomic_DNA"/>
</dbReference>
<organism evidence="1 2">
    <name type="scientific">Canavalia gladiata</name>
    <name type="common">Sword bean</name>
    <name type="synonym">Dolichos gladiatus</name>
    <dbReference type="NCBI Taxonomy" id="3824"/>
    <lineage>
        <taxon>Eukaryota</taxon>
        <taxon>Viridiplantae</taxon>
        <taxon>Streptophyta</taxon>
        <taxon>Embryophyta</taxon>
        <taxon>Tracheophyta</taxon>
        <taxon>Spermatophyta</taxon>
        <taxon>Magnoliopsida</taxon>
        <taxon>eudicotyledons</taxon>
        <taxon>Gunneridae</taxon>
        <taxon>Pentapetalae</taxon>
        <taxon>rosids</taxon>
        <taxon>fabids</taxon>
        <taxon>Fabales</taxon>
        <taxon>Fabaceae</taxon>
        <taxon>Papilionoideae</taxon>
        <taxon>50 kb inversion clade</taxon>
        <taxon>NPAAA clade</taxon>
        <taxon>indigoferoid/millettioid clade</taxon>
        <taxon>Phaseoleae</taxon>
        <taxon>Canavalia</taxon>
    </lineage>
</organism>
<name>A0AAN9PRP5_CANGL</name>
<evidence type="ECO:0000313" key="2">
    <source>
        <dbReference type="Proteomes" id="UP001367508"/>
    </source>
</evidence>